<evidence type="ECO:0000313" key="1">
    <source>
        <dbReference type="EMBL" id="HIS30255.1"/>
    </source>
</evidence>
<sequence>MNANPILLQKKYSRVIELFARQQGITLDAALEFFYHSEVYQLIRDGVSDMHCMSDAYLAEELEQEYQGTDYKRADDTF</sequence>
<gene>
    <name evidence="1" type="ORF">IAB44_01695</name>
</gene>
<evidence type="ECO:0000313" key="2">
    <source>
        <dbReference type="Proteomes" id="UP000823935"/>
    </source>
</evidence>
<comment type="caution">
    <text evidence="1">The sequence shown here is derived from an EMBL/GenBank/DDBJ whole genome shotgun (WGS) entry which is preliminary data.</text>
</comment>
<reference evidence="1" key="1">
    <citation type="submission" date="2020-10" db="EMBL/GenBank/DDBJ databases">
        <authorList>
            <person name="Gilroy R."/>
        </authorList>
    </citation>
    <scope>NUCLEOTIDE SEQUENCE</scope>
    <source>
        <strain evidence="1">CHK190-19873</strain>
    </source>
</reference>
<dbReference type="AlphaFoldDB" id="A0A9D1EQS4"/>
<name>A0A9D1EQS4_9FIRM</name>
<protein>
    <submittedName>
        <fullName evidence="1">DUF3791 domain-containing protein</fullName>
    </submittedName>
</protein>
<dbReference type="Proteomes" id="UP000823935">
    <property type="component" value="Unassembled WGS sequence"/>
</dbReference>
<proteinExistence type="predicted"/>
<reference evidence="1" key="2">
    <citation type="journal article" date="2021" name="PeerJ">
        <title>Extensive microbial diversity within the chicken gut microbiome revealed by metagenomics and culture.</title>
        <authorList>
            <person name="Gilroy R."/>
            <person name="Ravi A."/>
            <person name="Getino M."/>
            <person name="Pursley I."/>
            <person name="Horton D.L."/>
            <person name="Alikhan N.F."/>
            <person name="Baker D."/>
            <person name="Gharbi K."/>
            <person name="Hall N."/>
            <person name="Watson M."/>
            <person name="Adriaenssens E.M."/>
            <person name="Foster-Nyarko E."/>
            <person name="Jarju S."/>
            <person name="Secka A."/>
            <person name="Antonio M."/>
            <person name="Oren A."/>
            <person name="Chaudhuri R.R."/>
            <person name="La Ragione R."/>
            <person name="Hildebrand F."/>
            <person name="Pallen M.J."/>
        </authorList>
    </citation>
    <scope>NUCLEOTIDE SEQUENCE</scope>
    <source>
        <strain evidence="1">CHK190-19873</strain>
    </source>
</reference>
<accession>A0A9D1EQS4</accession>
<dbReference type="EMBL" id="DVIQ01000009">
    <property type="protein sequence ID" value="HIS30255.1"/>
    <property type="molecule type" value="Genomic_DNA"/>
</dbReference>
<organism evidence="1 2">
    <name type="scientific">Candidatus Limivivens intestinipullorum</name>
    <dbReference type="NCBI Taxonomy" id="2840858"/>
    <lineage>
        <taxon>Bacteria</taxon>
        <taxon>Bacillati</taxon>
        <taxon>Bacillota</taxon>
        <taxon>Clostridia</taxon>
        <taxon>Lachnospirales</taxon>
        <taxon>Lachnospiraceae</taxon>
        <taxon>Lachnospiraceae incertae sedis</taxon>
        <taxon>Candidatus Limivivens</taxon>
    </lineage>
</organism>